<evidence type="ECO:0000256" key="2">
    <source>
        <dbReference type="ARBA" id="ARBA00022723"/>
    </source>
</evidence>
<keyword evidence="5" id="KW-0186">Copper</keyword>
<comment type="caution">
    <text evidence="7">The sequence shown here is derived from an EMBL/GenBank/DDBJ whole genome shotgun (WGS) entry which is preliminary data.</text>
</comment>
<dbReference type="EMBL" id="JAXQNO010000019">
    <property type="protein sequence ID" value="KAK4775170.1"/>
    <property type="molecule type" value="Genomic_DNA"/>
</dbReference>
<evidence type="ECO:0000313" key="8">
    <source>
        <dbReference type="Proteomes" id="UP001346149"/>
    </source>
</evidence>
<reference evidence="7 8" key="1">
    <citation type="journal article" date="2023" name="Hortic Res">
        <title>Pangenome of water caltrop reveals structural variations and asymmetric subgenome divergence after allopolyploidization.</title>
        <authorList>
            <person name="Zhang X."/>
            <person name="Chen Y."/>
            <person name="Wang L."/>
            <person name="Yuan Y."/>
            <person name="Fang M."/>
            <person name="Shi L."/>
            <person name="Lu R."/>
            <person name="Comes H.P."/>
            <person name="Ma Y."/>
            <person name="Chen Y."/>
            <person name="Huang G."/>
            <person name="Zhou Y."/>
            <person name="Zheng Z."/>
            <person name="Qiu Y."/>
        </authorList>
    </citation>
    <scope>NUCLEOTIDE SEQUENCE [LARGE SCALE GENOMIC DNA]</scope>
    <source>
        <strain evidence="7">F231</strain>
    </source>
</reference>
<protein>
    <submittedName>
        <fullName evidence="7">Uncharacterized protein</fullName>
    </submittedName>
</protein>
<keyword evidence="4" id="KW-0560">Oxidoreductase</keyword>
<keyword evidence="6" id="KW-0325">Glycoprotein</keyword>
<name>A0AAN7KY28_TRANT</name>
<dbReference type="PANTHER" id="PTHR48461">
    <property type="entry name" value="MULTICOPPER OXIDASE LPR1-LIKE"/>
    <property type="match status" value="1"/>
</dbReference>
<dbReference type="InterPro" id="IPR008972">
    <property type="entry name" value="Cupredoxin"/>
</dbReference>
<dbReference type="InterPro" id="IPR052152">
    <property type="entry name" value="LPR1/LPR2"/>
</dbReference>
<keyword evidence="8" id="KW-1185">Reference proteome</keyword>
<dbReference type="Proteomes" id="UP001346149">
    <property type="component" value="Unassembled WGS sequence"/>
</dbReference>
<organism evidence="7 8">
    <name type="scientific">Trapa natans</name>
    <name type="common">Water chestnut</name>
    <dbReference type="NCBI Taxonomy" id="22666"/>
    <lineage>
        <taxon>Eukaryota</taxon>
        <taxon>Viridiplantae</taxon>
        <taxon>Streptophyta</taxon>
        <taxon>Embryophyta</taxon>
        <taxon>Tracheophyta</taxon>
        <taxon>Spermatophyta</taxon>
        <taxon>Magnoliopsida</taxon>
        <taxon>eudicotyledons</taxon>
        <taxon>Gunneridae</taxon>
        <taxon>Pentapetalae</taxon>
        <taxon>rosids</taxon>
        <taxon>malvids</taxon>
        <taxon>Myrtales</taxon>
        <taxon>Lythraceae</taxon>
        <taxon>Trapa</taxon>
    </lineage>
</organism>
<gene>
    <name evidence="7" type="ORF">SAY86_010105</name>
</gene>
<keyword evidence="3" id="KW-0732">Signal</keyword>
<evidence type="ECO:0000256" key="4">
    <source>
        <dbReference type="ARBA" id="ARBA00023002"/>
    </source>
</evidence>
<evidence type="ECO:0000256" key="3">
    <source>
        <dbReference type="ARBA" id="ARBA00022729"/>
    </source>
</evidence>
<comment type="cofactor">
    <cofactor evidence="1">
        <name>Cu cation</name>
        <dbReference type="ChEBI" id="CHEBI:23378"/>
    </cofactor>
</comment>
<evidence type="ECO:0000256" key="5">
    <source>
        <dbReference type="ARBA" id="ARBA00023008"/>
    </source>
</evidence>
<dbReference type="Gene3D" id="2.60.40.420">
    <property type="entry name" value="Cupredoxins - blue copper proteins"/>
    <property type="match status" value="1"/>
</dbReference>
<evidence type="ECO:0000256" key="6">
    <source>
        <dbReference type="ARBA" id="ARBA00023180"/>
    </source>
</evidence>
<keyword evidence="2" id="KW-0479">Metal-binding</keyword>
<sequence>MAPSEIADVIIDFSTTEATESILKNDAPYPYPTGAKVNHLNKVVMKFIINPGKPYPQDISTVPPVLKVYPQAIAPRGAVKRFWIMKTMP</sequence>
<dbReference type="GO" id="GO:0016491">
    <property type="term" value="F:oxidoreductase activity"/>
    <property type="evidence" value="ECO:0007669"/>
    <property type="project" value="UniProtKB-KW"/>
</dbReference>
<accession>A0AAN7KY28</accession>
<evidence type="ECO:0000256" key="1">
    <source>
        <dbReference type="ARBA" id="ARBA00001935"/>
    </source>
</evidence>
<dbReference type="GO" id="GO:0016036">
    <property type="term" value="P:cellular response to phosphate starvation"/>
    <property type="evidence" value="ECO:0007669"/>
    <property type="project" value="InterPro"/>
</dbReference>
<evidence type="ECO:0000313" key="7">
    <source>
        <dbReference type="EMBL" id="KAK4775170.1"/>
    </source>
</evidence>
<dbReference type="PANTHER" id="PTHR48461:SF1">
    <property type="entry name" value="MULTICOPPER OXIDASE LPR1-LIKE"/>
    <property type="match status" value="1"/>
</dbReference>
<dbReference type="AlphaFoldDB" id="A0AAN7KY28"/>
<proteinExistence type="predicted"/>
<dbReference type="GO" id="GO:0046872">
    <property type="term" value="F:metal ion binding"/>
    <property type="evidence" value="ECO:0007669"/>
    <property type="project" value="UniProtKB-KW"/>
</dbReference>